<organism evidence="1 2">
    <name type="scientific">Pseudomonas haemolytica</name>
    <dbReference type="NCBI Taxonomy" id="2600065"/>
    <lineage>
        <taxon>Bacteria</taxon>
        <taxon>Pseudomonadati</taxon>
        <taxon>Pseudomonadota</taxon>
        <taxon>Gammaproteobacteria</taxon>
        <taxon>Pseudomonadales</taxon>
        <taxon>Pseudomonadaceae</taxon>
        <taxon>Pseudomonas</taxon>
    </lineage>
</organism>
<reference evidence="1 2" key="1">
    <citation type="submission" date="2021-01" db="EMBL/GenBank/DDBJ databases">
        <title>Antibiotic resistance and phylogeny of Pseudomonas spp. isolated over three decades from chicken meat in the Norwegian food chain.</title>
        <authorList>
            <person name="Moen B."/>
        </authorList>
    </citation>
    <scope>NUCLEOTIDE SEQUENCE [LARGE SCALE GENOMIC DNA]</scope>
    <source>
        <strain evidence="1 2">MF6766</strain>
    </source>
</reference>
<dbReference type="Proteomes" id="UP000620382">
    <property type="component" value="Unassembled WGS sequence"/>
</dbReference>
<dbReference type="Pfam" id="PF23835">
    <property type="entry name" value="DUF7205"/>
    <property type="match status" value="1"/>
</dbReference>
<evidence type="ECO:0000313" key="1">
    <source>
        <dbReference type="EMBL" id="MBK3462654.1"/>
    </source>
</evidence>
<comment type="caution">
    <text evidence="1">The sequence shown here is derived from an EMBL/GenBank/DDBJ whole genome shotgun (WGS) entry which is preliminary data.</text>
</comment>
<keyword evidence="2" id="KW-1185">Reference proteome</keyword>
<evidence type="ECO:0000313" key="2">
    <source>
        <dbReference type="Proteomes" id="UP000620382"/>
    </source>
</evidence>
<dbReference type="InterPro" id="IPR055629">
    <property type="entry name" value="DUF7205"/>
</dbReference>
<accession>A0ABS1H091</accession>
<sequence length="74" mass="8403">MLDIKGKELAVNDKILYATTHGNLQIGRILSMTDDGSMKVIGKTNKRELTIMDSTIQVFLLSKGYYDRVKKRRA</sequence>
<proteinExistence type="predicted"/>
<protein>
    <submittedName>
        <fullName evidence="1">Uncharacterized protein</fullName>
    </submittedName>
</protein>
<dbReference type="RefSeq" id="WP_200657690.1">
    <property type="nucleotide sequence ID" value="NZ_JAENSR010000009.1"/>
</dbReference>
<dbReference type="EMBL" id="JAENSR010000009">
    <property type="protein sequence ID" value="MBK3462654.1"/>
    <property type="molecule type" value="Genomic_DNA"/>
</dbReference>
<gene>
    <name evidence="1" type="ORF">JJD71_26665</name>
</gene>
<name>A0ABS1H091_9PSED</name>